<dbReference type="AlphaFoldDB" id="A0A485KA35"/>
<keyword evidence="10" id="KW-1185">Reference proteome</keyword>
<dbReference type="OrthoDB" id="754047at2759"/>
<protein>
    <submittedName>
        <fullName evidence="9">Aste57867_3281 protein</fullName>
    </submittedName>
</protein>
<gene>
    <name evidence="9" type="primary">Aste57867_3281</name>
    <name evidence="8" type="ORF">As57867_003271</name>
    <name evidence="9" type="ORF">ASTE57867_3281</name>
</gene>
<dbReference type="Gene3D" id="1.20.1250.20">
    <property type="entry name" value="MFS general substrate transporter like domains"/>
    <property type="match status" value="2"/>
</dbReference>
<keyword evidence="6 7" id="KW-0472">Membrane</keyword>
<dbReference type="InterPro" id="IPR036259">
    <property type="entry name" value="MFS_trans_sf"/>
</dbReference>
<feature type="transmembrane region" description="Helical" evidence="7">
    <location>
        <begin position="77"/>
        <end position="98"/>
    </location>
</feature>
<organism evidence="9 10">
    <name type="scientific">Aphanomyces stellatus</name>
    <dbReference type="NCBI Taxonomy" id="120398"/>
    <lineage>
        <taxon>Eukaryota</taxon>
        <taxon>Sar</taxon>
        <taxon>Stramenopiles</taxon>
        <taxon>Oomycota</taxon>
        <taxon>Saprolegniomycetes</taxon>
        <taxon>Saprolegniales</taxon>
        <taxon>Verrucalvaceae</taxon>
        <taxon>Aphanomyces</taxon>
    </lineage>
</organism>
<feature type="transmembrane region" description="Helical" evidence="7">
    <location>
        <begin position="143"/>
        <end position="161"/>
    </location>
</feature>
<accession>A0A485KA35</accession>
<dbReference type="PANTHER" id="PTHR31585">
    <property type="entry name" value="FOLATE-BIOPTERIN TRANSPORTER 1, CHLOROPLASTIC"/>
    <property type="match status" value="1"/>
</dbReference>
<keyword evidence="5 7" id="KW-1133">Transmembrane helix</keyword>
<evidence type="ECO:0000313" key="9">
    <source>
        <dbReference type="EMBL" id="VFT80453.1"/>
    </source>
</evidence>
<evidence type="ECO:0000256" key="5">
    <source>
        <dbReference type="ARBA" id="ARBA00022989"/>
    </source>
</evidence>
<dbReference type="GO" id="GO:0016020">
    <property type="term" value="C:membrane"/>
    <property type="evidence" value="ECO:0007669"/>
    <property type="project" value="UniProtKB-SubCell"/>
</dbReference>
<evidence type="ECO:0000313" key="8">
    <source>
        <dbReference type="EMBL" id="KAF0715654.1"/>
    </source>
</evidence>
<name>A0A485KA35_9STRA</name>
<feature type="transmembrane region" description="Helical" evidence="7">
    <location>
        <begin position="189"/>
        <end position="207"/>
    </location>
</feature>
<feature type="transmembrane region" description="Helical" evidence="7">
    <location>
        <begin position="404"/>
        <end position="428"/>
    </location>
</feature>
<evidence type="ECO:0000313" key="10">
    <source>
        <dbReference type="Proteomes" id="UP000332933"/>
    </source>
</evidence>
<feature type="transmembrane region" description="Helical" evidence="7">
    <location>
        <begin position="377"/>
        <end position="398"/>
    </location>
</feature>
<feature type="transmembrane region" description="Helical" evidence="7">
    <location>
        <begin position="440"/>
        <end position="464"/>
    </location>
</feature>
<dbReference type="Pfam" id="PF03092">
    <property type="entry name" value="BT1"/>
    <property type="match status" value="1"/>
</dbReference>
<keyword evidence="3" id="KW-0813">Transport</keyword>
<feature type="transmembrane region" description="Helical" evidence="7">
    <location>
        <begin position="118"/>
        <end position="136"/>
    </location>
</feature>
<evidence type="ECO:0000256" key="2">
    <source>
        <dbReference type="ARBA" id="ARBA00007015"/>
    </source>
</evidence>
<keyword evidence="4 7" id="KW-0812">Transmembrane</keyword>
<comment type="similarity">
    <text evidence="2">Belongs to the major facilitator superfamily. Folate-biopterin transporter (TC 2.A.71) family.</text>
</comment>
<feature type="transmembrane region" description="Helical" evidence="7">
    <location>
        <begin position="228"/>
        <end position="247"/>
    </location>
</feature>
<comment type="subcellular location">
    <subcellularLocation>
        <location evidence="1">Membrane</location>
        <topology evidence="1">Multi-pass membrane protein</topology>
    </subcellularLocation>
</comment>
<evidence type="ECO:0000256" key="3">
    <source>
        <dbReference type="ARBA" id="ARBA00022448"/>
    </source>
</evidence>
<feature type="transmembrane region" description="Helical" evidence="7">
    <location>
        <begin position="484"/>
        <end position="505"/>
    </location>
</feature>
<feature type="transmembrane region" description="Helical" evidence="7">
    <location>
        <begin position="525"/>
        <end position="546"/>
    </location>
</feature>
<evidence type="ECO:0000256" key="4">
    <source>
        <dbReference type="ARBA" id="ARBA00022692"/>
    </source>
</evidence>
<dbReference type="EMBL" id="CAADRA010000540">
    <property type="protein sequence ID" value="VFT80453.1"/>
    <property type="molecule type" value="Genomic_DNA"/>
</dbReference>
<evidence type="ECO:0000256" key="6">
    <source>
        <dbReference type="ARBA" id="ARBA00023136"/>
    </source>
</evidence>
<reference evidence="9 10" key="1">
    <citation type="submission" date="2019-03" db="EMBL/GenBank/DDBJ databases">
        <authorList>
            <person name="Gaulin E."/>
            <person name="Dumas B."/>
        </authorList>
    </citation>
    <scope>NUCLEOTIDE SEQUENCE [LARGE SCALE GENOMIC DNA]</scope>
    <source>
        <strain evidence="9">CBS 568.67</strain>
    </source>
</reference>
<dbReference type="InterPro" id="IPR039309">
    <property type="entry name" value="BT1"/>
</dbReference>
<feature type="transmembrane region" description="Helical" evidence="7">
    <location>
        <begin position="267"/>
        <end position="286"/>
    </location>
</feature>
<dbReference type="Proteomes" id="UP000332933">
    <property type="component" value="Unassembled WGS sequence"/>
</dbReference>
<evidence type="ECO:0000256" key="7">
    <source>
        <dbReference type="SAM" id="Phobius"/>
    </source>
</evidence>
<sequence length="549" mass="60581">MLLRKAARTEHLASFHIYNCTIGLMSTQDRTLASSSQAKGACDGYINLKEPTDLEDGVAAHQGGAPIYTSPQVLAVLAHYFSVGLVYGALPFLPYAVLVNYFHVSGAEFTSAKGLIQLGWSFKVFVGMLSDALPIMGYRRKSYMMLGWFIAGTCLLVLALLNHGEPYNPSSTSKKGPFNVGAVVNGNRVGLLCALVTIGYIVADAPADAMVVEYAQREPQHLRGRMHMLAYGVRTTASVLTTLVVGICLNSQKYQGSFTWDMGLNNMFVVLCVPSFLTTLITYVFVQDNKVARGLEWIDYWTQLWALVQRRCVWQLMLFNFFFHLFGFYCTTTAAPYVLSDWARLENLDYAALLAISTVVFVTVFATWGLSWNWRTFLVLSTIGISLLNAVAMYLTIYDYVRNQWIYFGVVFVDHLPLAVQLITSMVVAAQIADDDNQGVVVGLLTSCANLAAPVGAMITNGISSQFRIKDLQYDDNDDTRNQVATSYAIYYGFTAVAACLVVFFPANKKMLQEWTQEGALYPKVGAATLIVGVLLLIAAVTSNLLTMF</sequence>
<dbReference type="EMBL" id="VJMH01000540">
    <property type="protein sequence ID" value="KAF0715654.1"/>
    <property type="molecule type" value="Genomic_DNA"/>
</dbReference>
<feature type="transmembrane region" description="Helical" evidence="7">
    <location>
        <begin position="316"/>
        <end position="338"/>
    </location>
</feature>
<reference evidence="8" key="2">
    <citation type="submission" date="2019-06" db="EMBL/GenBank/DDBJ databases">
        <title>Genomics analysis of Aphanomyces spp. identifies a new class of oomycete effector associated with host adaptation.</title>
        <authorList>
            <person name="Gaulin E."/>
        </authorList>
    </citation>
    <scope>NUCLEOTIDE SEQUENCE</scope>
    <source>
        <strain evidence="8">CBS 578.67</strain>
    </source>
</reference>
<dbReference type="PANTHER" id="PTHR31585:SF5">
    <property type="entry name" value="RNA-BINDING S4 DOMAIN-CONTAINING PROTEIN"/>
    <property type="match status" value="1"/>
</dbReference>
<evidence type="ECO:0000256" key="1">
    <source>
        <dbReference type="ARBA" id="ARBA00004141"/>
    </source>
</evidence>
<dbReference type="SUPFAM" id="SSF103473">
    <property type="entry name" value="MFS general substrate transporter"/>
    <property type="match status" value="1"/>
</dbReference>
<proteinExistence type="inferred from homology"/>
<feature type="transmembrane region" description="Helical" evidence="7">
    <location>
        <begin position="350"/>
        <end position="370"/>
    </location>
</feature>